<gene>
    <name evidence="4" type="ORF">CK240_12205</name>
</gene>
<protein>
    <recommendedName>
        <fullName evidence="3">Peptidoglycan binding-like domain-containing protein</fullName>
    </recommendedName>
</protein>
<evidence type="ECO:0000313" key="5">
    <source>
        <dbReference type="Proteomes" id="UP000218023"/>
    </source>
</evidence>
<feature type="region of interest" description="Disordered" evidence="1">
    <location>
        <begin position="121"/>
        <end position="154"/>
    </location>
</feature>
<comment type="caution">
    <text evidence="4">The sequence shown here is derived from an EMBL/GenBank/DDBJ whole genome shotgun (WGS) entry which is preliminary data.</text>
</comment>
<dbReference type="AlphaFoldDB" id="A0A2A2GID4"/>
<dbReference type="Gene3D" id="1.10.101.10">
    <property type="entry name" value="PGBD-like superfamily/PGBD"/>
    <property type="match status" value="4"/>
</dbReference>
<evidence type="ECO:0000259" key="3">
    <source>
        <dbReference type="Pfam" id="PF01471"/>
    </source>
</evidence>
<feature type="compositionally biased region" description="Low complexity" evidence="1">
    <location>
        <begin position="135"/>
        <end position="154"/>
    </location>
</feature>
<keyword evidence="5" id="KW-1185">Reference proteome</keyword>
<feature type="signal peptide" evidence="2">
    <location>
        <begin position="1"/>
        <end position="28"/>
    </location>
</feature>
<name>A0A2A2GID4_9RHOB</name>
<dbReference type="OrthoDB" id="8092964at2"/>
<evidence type="ECO:0000256" key="1">
    <source>
        <dbReference type="SAM" id="MobiDB-lite"/>
    </source>
</evidence>
<evidence type="ECO:0000256" key="2">
    <source>
        <dbReference type="SAM" id="SignalP"/>
    </source>
</evidence>
<dbReference type="InterPro" id="IPR036366">
    <property type="entry name" value="PGBDSf"/>
</dbReference>
<proteinExistence type="predicted"/>
<organism evidence="4 5">
    <name type="scientific">Paracoccus salipaludis</name>
    <dbReference type="NCBI Taxonomy" id="2032623"/>
    <lineage>
        <taxon>Bacteria</taxon>
        <taxon>Pseudomonadati</taxon>
        <taxon>Pseudomonadota</taxon>
        <taxon>Alphaproteobacteria</taxon>
        <taxon>Rhodobacterales</taxon>
        <taxon>Paracoccaceae</taxon>
        <taxon>Paracoccus</taxon>
    </lineage>
</organism>
<dbReference type="Pfam" id="PF01471">
    <property type="entry name" value="PG_binding_1"/>
    <property type="match status" value="4"/>
</dbReference>
<dbReference type="Proteomes" id="UP000218023">
    <property type="component" value="Unassembled WGS sequence"/>
</dbReference>
<accession>A0A2A2GID4</accession>
<feature type="domain" description="Peptidoglycan binding-like" evidence="3">
    <location>
        <begin position="177"/>
        <end position="229"/>
    </location>
</feature>
<reference evidence="4 5" key="1">
    <citation type="submission" date="2017-09" db="EMBL/GenBank/DDBJ databases">
        <title>Paracoccus alkalisoli sp. nov., isolated from saline alkaline soil.</title>
        <authorList>
            <person name="Dong X."/>
            <person name="Zhang G."/>
        </authorList>
    </citation>
    <scope>NUCLEOTIDE SEQUENCE [LARGE SCALE GENOMIC DNA]</scope>
    <source>
        <strain evidence="4 5">WN007</strain>
    </source>
</reference>
<evidence type="ECO:0000313" key="4">
    <source>
        <dbReference type="EMBL" id="PAU96659.1"/>
    </source>
</evidence>
<dbReference type="InterPro" id="IPR036365">
    <property type="entry name" value="PGBD-like_sf"/>
</dbReference>
<dbReference type="InterPro" id="IPR002477">
    <property type="entry name" value="Peptidoglycan-bd-like"/>
</dbReference>
<feature type="domain" description="Peptidoglycan binding-like" evidence="3">
    <location>
        <begin position="433"/>
        <end position="485"/>
    </location>
</feature>
<feature type="chain" id="PRO_5013127338" description="Peptidoglycan binding-like domain-containing protein" evidence="2">
    <location>
        <begin position="29"/>
        <end position="492"/>
    </location>
</feature>
<keyword evidence="2" id="KW-0732">Signal</keyword>
<dbReference type="SUPFAM" id="SSF47090">
    <property type="entry name" value="PGBD-like"/>
    <property type="match status" value="4"/>
</dbReference>
<dbReference type="EMBL" id="NSJZ01000011">
    <property type="protein sequence ID" value="PAU96659.1"/>
    <property type="molecule type" value="Genomic_DNA"/>
</dbReference>
<sequence>MVGNGMTGRFAALVAAGIVLGAPLGAVAQQPPVVMPGGVVPTAEDEALWGSAQALGTAEAYRDYLTRFPAGAHVPEARARLGQLLAGSRPVATTAPAAPAATLPGAPAPVVTSPVVTPPAATAPGITAPPPPAPVTSSPLTPATEVPPAQSPAQAARAEVQAAEGSGTEATLNLSLEDRRAIQSRLSVLGYDTRGVDGVFGSGTRRAIRDWQTAQGQASTGYLTAAQAAELRTGTPAPATPAPSVPATGATADTEAALELTSTQKRIIQSRLNLLGHDTRGIDGAFGSGTRRAITAWQQANNLPATGYLTRADADALMNAGTTPSGRPVSDEETAARDELALNLTREDRVAVQQALVQAGHDTRGVDGTFGSGTRRAIRDWQTAQGDAVTGYLTAAQVRTLRGGTSAPAVPVVTPGRGATAEDEARLDLGSIDRTEVQSRLSALGYDPNGIDGRFGPGTRRAISAWQGDNGLAATGYLNADQLSTLRAQRRN</sequence>
<feature type="domain" description="Peptidoglycan binding-like" evidence="3">
    <location>
        <begin position="266"/>
        <end position="312"/>
    </location>
</feature>
<dbReference type="RefSeq" id="WP_095640620.1">
    <property type="nucleotide sequence ID" value="NZ_NSJZ01000011.1"/>
</dbReference>
<feature type="domain" description="Peptidoglycan binding-like" evidence="3">
    <location>
        <begin position="346"/>
        <end position="400"/>
    </location>
</feature>